<evidence type="ECO:0000313" key="3">
    <source>
        <dbReference type="Proteomes" id="UP000221369"/>
    </source>
</evidence>
<accession>A0A2A9DTU7</accession>
<sequence>MHDPSQGRVVGCCRRSGLRYAEAMVTWEPDILGERFERATLPLAPDPQGDVVATLVRTRRSRWQRLTASVKNLSDVDVLYVHGWVDYFFQRHVAEAWEETGARFHALDLRKYGRSLREHQTPGYISDLETYDEDIEGALHAMGHGKGQRPTRRLFIMAHSTGGLTMSLWVHRNPGRAHALVLNSPWLEFQIGGIGREALTPLLEIGARITPLRSLPQVDYGFYTRTISDQFEGEWHIDPRWRPERGFATHTAWLAAIFAAQRKVASGLSIDIPVLVLLSSASTISRTWAEPMRTTDIVLNVDEVAQRVPRLGNAVTLIRVEGAIHDVTLSAPPVRQRVKLELQRWLAGYGREW</sequence>
<reference evidence="2 3" key="1">
    <citation type="submission" date="2017-10" db="EMBL/GenBank/DDBJ databases">
        <title>Sequencing the genomes of 1000 actinobacteria strains.</title>
        <authorList>
            <person name="Klenk H.-P."/>
        </authorList>
    </citation>
    <scope>NUCLEOTIDE SEQUENCE [LARGE SCALE GENOMIC DNA]</scope>
    <source>
        <strain evidence="2 3">DSM 21798</strain>
    </source>
</reference>
<dbReference type="GO" id="GO:0016787">
    <property type="term" value="F:hydrolase activity"/>
    <property type="evidence" value="ECO:0007669"/>
    <property type="project" value="UniProtKB-KW"/>
</dbReference>
<dbReference type="InterPro" id="IPR029058">
    <property type="entry name" value="AB_hydrolase_fold"/>
</dbReference>
<keyword evidence="2" id="KW-0378">Hydrolase</keyword>
<evidence type="ECO:0000259" key="1">
    <source>
        <dbReference type="Pfam" id="PF12146"/>
    </source>
</evidence>
<name>A0A2A9DTU7_9MICO</name>
<gene>
    <name evidence="2" type="ORF">ATJ78_0297</name>
</gene>
<organism evidence="2 3">
    <name type="scientific">Paramicrobacterium agarici</name>
    <dbReference type="NCBI Taxonomy" id="630514"/>
    <lineage>
        <taxon>Bacteria</taxon>
        <taxon>Bacillati</taxon>
        <taxon>Actinomycetota</taxon>
        <taxon>Actinomycetes</taxon>
        <taxon>Micrococcales</taxon>
        <taxon>Microbacteriaceae</taxon>
        <taxon>Paramicrobacterium</taxon>
    </lineage>
</organism>
<dbReference type="SUPFAM" id="SSF53474">
    <property type="entry name" value="alpha/beta-Hydrolases"/>
    <property type="match status" value="1"/>
</dbReference>
<dbReference type="Proteomes" id="UP000221369">
    <property type="component" value="Unassembled WGS sequence"/>
</dbReference>
<feature type="domain" description="Serine aminopeptidase S33" evidence="1">
    <location>
        <begin position="78"/>
        <end position="287"/>
    </location>
</feature>
<keyword evidence="3" id="KW-1185">Reference proteome</keyword>
<dbReference type="Pfam" id="PF12146">
    <property type="entry name" value="Hydrolase_4"/>
    <property type="match status" value="1"/>
</dbReference>
<dbReference type="InterPro" id="IPR022742">
    <property type="entry name" value="Hydrolase_4"/>
</dbReference>
<proteinExistence type="predicted"/>
<dbReference type="AlphaFoldDB" id="A0A2A9DTU7"/>
<evidence type="ECO:0000313" key="2">
    <source>
        <dbReference type="EMBL" id="PFG29392.1"/>
    </source>
</evidence>
<protein>
    <submittedName>
        <fullName evidence="2">Alpha-beta hydrolase superfamily lysophospholipase</fullName>
    </submittedName>
</protein>
<dbReference type="Gene3D" id="3.40.50.1820">
    <property type="entry name" value="alpha/beta hydrolase"/>
    <property type="match status" value="1"/>
</dbReference>
<dbReference type="EMBL" id="PDJE01000001">
    <property type="protein sequence ID" value="PFG29392.1"/>
    <property type="molecule type" value="Genomic_DNA"/>
</dbReference>
<comment type="caution">
    <text evidence="2">The sequence shown here is derived from an EMBL/GenBank/DDBJ whole genome shotgun (WGS) entry which is preliminary data.</text>
</comment>